<dbReference type="PROSITE" id="PS00628">
    <property type="entry name" value="RIBOSOMAL_S19E"/>
    <property type="match status" value="1"/>
</dbReference>
<name>U3TFU1_9CREN</name>
<evidence type="ECO:0000256" key="5">
    <source>
        <dbReference type="HAMAP-Rule" id="MF_01474"/>
    </source>
</evidence>
<dbReference type="SMART" id="SM01413">
    <property type="entry name" value="Ribosomal_S19e"/>
    <property type="match status" value="1"/>
</dbReference>
<dbReference type="AlphaFoldDB" id="U3TFU1"/>
<evidence type="ECO:0000256" key="3">
    <source>
        <dbReference type="ARBA" id="ARBA00023274"/>
    </source>
</evidence>
<sequence>MVDALEVPADLLIRRVAQKLREKYPQVKPPAWAYFAKTGPHKERPPTDRDWWYVRAASMLRKLYKSPEPIGIEAFRTIYGGRQNRGSAPEHFRKAGGSVPRKILQQLEEAGLVVKVPGRGRTLSPAGRSLLDTTAREIMEELVKTRPELERYL</sequence>
<proteinExistence type="inferred from homology"/>
<keyword evidence="7" id="KW-1185">Reference proteome</keyword>
<keyword evidence="3 5" id="KW-0687">Ribonucleoprotein</keyword>
<comment type="function">
    <text evidence="5">May be involved in maturation of the 30S ribosomal subunit.</text>
</comment>
<dbReference type="InterPro" id="IPR036390">
    <property type="entry name" value="WH_DNA-bd_sf"/>
</dbReference>
<dbReference type="InterPro" id="IPR036388">
    <property type="entry name" value="WH-like_DNA-bd_sf"/>
</dbReference>
<dbReference type="Proteomes" id="UP000016887">
    <property type="component" value="Chromosome"/>
</dbReference>
<comment type="similarity">
    <text evidence="1 5">Belongs to the eukaryotic ribosomal protein eS19 family.</text>
</comment>
<evidence type="ECO:0000256" key="1">
    <source>
        <dbReference type="ARBA" id="ARBA00010014"/>
    </source>
</evidence>
<dbReference type="GO" id="GO:0003723">
    <property type="term" value="F:RNA binding"/>
    <property type="evidence" value="ECO:0007669"/>
    <property type="project" value="TreeGrafter"/>
</dbReference>
<dbReference type="EMBL" id="AP012489">
    <property type="protein sequence ID" value="BAN90174.1"/>
    <property type="molecule type" value="Genomic_DNA"/>
</dbReference>
<dbReference type="PATRIC" id="fig|1198449.6.peg.711"/>
<dbReference type="Gene3D" id="1.10.10.10">
    <property type="entry name" value="Winged helix-like DNA-binding domain superfamily/Winged helix DNA-binding domain"/>
    <property type="match status" value="1"/>
</dbReference>
<dbReference type="GeneID" id="17110111"/>
<dbReference type="NCBIfam" id="NF006811">
    <property type="entry name" value="PRK09333.1"/>
    <property type="match status" value="1"/>
</dbReference>
<dbReference type="STRING" id="1198449.ACAM_0705"/>
<dbReference type="SUPFAM" id="SSF46785">
    <property type="entry name" value="Winged helix' DNA-binding domain"/>
    <property type="match status" value="1"/>
</dbReference>
<evidence type="ECO:0000313" key="6">
    <source>
        <dbReference type="EMBL" id="BAN90174.1"/>
    </source>
</evidence>
<evidence type="ECO:0000256" key="2">
    <source>
        <dbReference type="ARBA" id="ARBA00022980"/>
    </source>
</evidence>
<evidence type="ECO:0000256" key="4">
    <source>
        <dbReference type="ARBA" id="ARBA00035143"/>
    </source>
</evidence>
<dbReference type="PANTHER" id="PTHR11710:SF0">
    <property type="entry name" value="40S RIBOSOMAL PROTEIN S19"/>
    <property type="match status" value="1"/>
</dbReference>
<dbReference type="GO" id="GO:0003735">
    <property type="term" value="F:structural constituent of ribosome"/>
    <property type="evidence" value="ECO:0007669"/>
    <property type="project" value="InterPro"/>
</dbReference>
<evidence type="ECO:0000313" key="7">
    <source>
        <dbReference type="Proteomes" id="UP000016887"/>
    </source>
</evidence>
<dbReference type="InterPro" id="IPR027548">
    <property type="entry name" value="Ribosomal_eS19_archaeal"/>
</dbReference>
<dbReference type="eggNOG" id="arCOG01344">
    <property type="taxonomic scope" value="Archaea"/>
</dbReference>
<accession>U3TFU1</accession>
<dbReference type="InterPro" id="IPR001266">
    <property type="entry name" value="Ribosomal_eS19"/>
</dbReference>
<dbReference type="KEGG" id="acj:ACAM_0705"/>
<protein>
    <recommendedName>
        <fullName evidence="4 5">Small ribosomal subunit protein eS19</fullName>
    </recommendedName>
</protein>
<keyword evidence="2 5" id="KW-0689">Ribosomal protein</keyword>
<dbReference type="GO" id="GO:0022627">
    <property type="term" value="C:cytosolic small ribosomal subunit"/>
    <property type="evidence" value="ECO:0007669"/>
    <property type="project" value="TreeGrafter"/>
</dbReference>
<dbReference type="InterPro" id="IPR018277">
    <property type="entry name" value="Ribosomal_eS19_CS"/>
</dbReference>
<dbReference type="GO" id="GO:0006412">
    <property type="term" value="P:translation"/>
    <property type="evidence" value="ECO:0007669"/>
    <property type="project" value="UniProtKB-UniRule"/>
</dbReference>
<organism evidence="6 7">
    <name type="scientific">Aeropyrum camini SY1 = JCM 12091</name>
    <dbReference type="NCBI Taxonomy" id="1198449"/>
    <lineage>
        <taxon>Archaea</taxon>
        <taxon>Thermoproteota</taxon>
        <taxon>Thermoprotei</taxon>
        <taxon>Desulfurococcales</taxon>
        <taxon>Desulfurococcaceae</taxon>
        <taxon>Aeropyrum</taxon>
    </lineage>
</organism>
<reference evidence="6 7" key="1">
    <citation type="journal article" date="2013" name="Appl. Environ. Microbiol.">
        <title>Variation of the Virus-Related Elements within Syntenic Genomes of the Hyperthermophilic Archaeon Aeropyrum.</title>
        <authorList>
            <person name="Daifuku T."/>
            <person name="Yoshida T."/>
            <person name="Kitamura T."/>
            <person name="Kawaichi S."/>
            <person name="Inoue T."/>
            <person name="Nomura K."/>
            <person name="Yoshida Y."/>
            <person name="Kuno S."/>
            <person name="Sako Y."/>
        </authorList>
    </citation>
    <scope>NUCLEOTIDE SEQUENCE [LARGE SCALE GENOMIC DNA]</scope>
    <source>
        <strain evidence="6 7">SY1</strain>
    </source>
</reference>
<dbReference type="FunFam" id="1.10.10.10:FF:000449">
    <property type="entry name" value="30S ribosomal protein S19e"/>
    <property type="match status" value="1"/>
</dbReference>
<gene>
    <name evidence="5 6" type="primary">rps19e</name>
    <name evidence="6" type="ORF">ACAM_0705</name>
</gene>
<dbReference type="GO" id="GO:0000028">
    <property type="term" value="P:ribosomal small subunit assembly"/>
    <property type="evidence" value="ECO:0007669"/>
    <property type="project" value="TreeGrafter"/>
</dbReference>
<dbReference type="Pfam" id="PF01090">
    <property type="entry name" value="Ribosomal_S19e"/>
    <property type="match status" value="1"/>
</dbReference>
<comment type="subunit">
    <text evidence="5">Part of the 30S ribosomal subunit.</text>
</comment>
<dbReference type="RefSeq" id="WP_022541447.1">
    <property type="nucleotide sequence ID" value="NC_022521.1"/>
</dbReference>
<dbReference type="HAMAP" id="MF_01474">
    <property type="entry name" value="Ribosomal_eS19"/>
    <property type="match status" value="1"/>
</dbReference>
<dbReference type="PANTHER" id="PTHR11710">
    <property type="entry name" value="40S RIBOSOMAL PROTEIN S19"/>
    <property type="match status" value="1"/>
</dbReference>